<dbReference type="Proteomes" id="UP000501812">
    <property type="component" value="Chromosome"/>
</dbReference>
<name>A0A858RR98_9BACT</name>
<organism evidence="1 2">
    <name type="scientific">Luteolibacter luteus</name>
    <dbReference type="NCBI Taxonomy" id="2728835"/>
    <lineage>
        <taxon>Bacteria</taxon>
        <taxon>Pseudomonadati</taxon>
        <taxon>Verrucomicrobiota</taxon>
        <taxon>Verrucomicrobiia</taxon>
        <taxon>Verrucomicrobiales</taxon>
        <taxon>Verrucomicrobiaceae</taxon>
        <taxon>Luteolibacter</taxon>
    </lineage>
</organism>
<dbReference type="KEGG" id="luo:HHL09_24785"/>
<protein>
    <submittedName>
        <fullName evidence="1">Uncharacterized protein</fullName>
    </submittedName>
</protein>
<dbReference type="EMBL" id="CP051774">
    <property type="protein sequence ID" value="QJE98859.1"/>
    <property type="molecule type" value="Genomic_DNA"/>
</dbReference>
<dbReference type="AlphaFoldDB" id="A0A858RR98"/>
<proteinExistence type="predicted"/>
<evidence type="ECO:0000313" key="1">
    <source>
        <dbReference type="EMBL" id="QJE98859.1"/>
    </source>
</evidence>
<sequence length="296" mass="30715">MPSRILTLLYASSLTGFGGSSRTGGVYALTHDSLGPGGGVSASATYQQTGEISGSPVDVSAGSSAVLRSGFIGQLYEISSISMDPPPASVPELMGFQLTASGVADDGTMLRSGTAGYWQVLSGPLAIDAQGYAAAGAVYEDRIASFSFSAAGFSVQAEILITNTGDDDFGLYAADGIDDPWQIQWFGPDNPLGIATADASGTGQSNLFKWLAGLDPLDASARFLLVTEPLNEGSVSISFGPCNPGRRYTLQKSADLVLWTSLPAVEASADRENLRVTDPSPLEGTTFYRVDVSLAE</sequence>
<accession>A0A858RR98</accession>
<reference evidence="1 2" key="1">
    <citation type="submission" date="2020-04" db="EMBL/GenBank/DDBJ databases">
        <title>Luteolibacter sp. G-1-1-1 isolated from soil.</title>
        <authorList>
            <person name="Dahal R.H."/>
        </authorList>
    </citation>
    <scope>NUCLEOTIDE SEQUENCE [LARGE SCALE GENOMIC DNA]</scope>
    <source>
        <strain evidence="1 2">G-1-1-1</strain>
    </source>
</reference>
<dbReference type="RefSeq" id="WP_169457345.1">
    <property type="nucleotide sequence ID" value="NZ_CP051774.1"/>
</dbReference>
<evidence type="ECO:0000313" key="2">
    <source>
        <dbReference type="Proteomes" id="UP000501812"/>
    </source>
</evidence>
<keyword evidence="2" id="KW-1185">Reference proteome</keyword>
<gene>
    <name evidence="1" type="ORF">HHL09_24785</name>
</gene>